<dbReference type="SMART" id="SM00382">
    <property type="entry name" value="AAA"/>
    <property type="match status" value="1"/>
</dbReference>
<comment type="caution">
    <text evidence="5">The sequence shown here is derived from an EMBL/GenBank/DDBJ whole genome shotgun (WGS) entry which is preliminary data.</text>
</comment>
<dbReference type="CDD" id="cd03230">
    <property type="entry name" value="ABC_DR_subfamily_A"/>
    <property type="match status" value="1"/>
</dbReference>
<dbReference type="EMBL" id="JAUSTT010000005">
    <property type="protein sequence ID" value="MDQ0175259.1"/>
    <property type="molecule type" value="Genomic_DNA"/>
</dbReference>
<dbReference type="RefSeq" id="WP_307227428.1">
    <property type="nucleotide sequence ID" value="NZ_JAUSTT010000005.1"/>
</dbReference>
<evidence type="ECO:0000313" key="5">
    <source>
        <dbReference type="EMBL" id="MDQ0175259.1"/>
    </source>
</evidence>
<dbReference type="InterPro" id="IPR003439">
    <property type="entry name" value="ABC_transporter-like_ATP-bd"/>
</dbReference>
<organism evidence="5 6">
    <name type="scientific">Bacillus chungangensis</name>
    <dbReference type="NCBI Taxonomy" id="587633"/>
    <lineage>
        <taxon>Bacteria</taxon>
        <taxon>Bacillati</taxon>
        <taxon>Bacillota</taxon>
        <taxon>Bacilli</taxon>
        <taxon>Bacillales</taxon>
        <taxon>Bacillaceae</taxon>
        <taxon>Bacillus</taxon>
    </lineage>
</organism>
<gene>
    <name evidence="5" type="ORF">J2S08_001093</name>
</gene>
<reference evidence="5 6" key="1">
    <citation type="submission" date="2023-07" db="EMBL/GenBank/DDBJ databases">
        <title>Genomic Encyclopedia of Type Strains, Phase IV (KMG-IV): sequencing the most valuable type-strain genomes for metagenomic binning, comparative biology and taxonomic classification.</title>
        <authorList>
            <person name="Goeker M."/>
        </authorList>
    </citation>
    <scope>NUCLEOTIDE SEQUENCE [LARGE SCALE GENOMIC DNA]</scope>
    <source>
        <strain evidence="5 6">DSM 23837</strain>
    </source>
</reference>
<dbReference type="Gene3D" id="3.40.50.300">
    <property type="entry name" value="P-loop containing nucleotide triphosphate hydrolases"/>
    <property type="match status" value="1"/>
</dbReference>
<dbReference type="InterPro" id="IPR051782">
    <property type="entry name" value="ABC_Transporter_VariousFunc"/>
</dbReference>
<dbReference type="Pfam" id="PF00005">
    <property type="entry name" value="ABC_tran"/>
    <property type="match status" value="1"/>
</dbReference>
<evidence type="ECO:0000313" key="6">
    <source>
        <dbReference type="Proteomes" id="UP001223586"/>
    </source>
</evidence>
<dbReference type="PANTHER" id="PTHR42939">
    <property type="entry name" value="ABC TRANSPORTER ATP-BINDING PROTEIN ALBC-RELATED"/>
    <property type="match status" value="1"/>
</dbReference>
<keyword evidence="6" id="KW-1185">Reference proteome</keyword>
<accession>A0ABT9WPU2</accession>
<dbReference type="InterPro" id="IPR003593">
    <property type="entry name" value="AAA+_ATPase"/>
</dbReference>
<evidence type="ECO:0000256" key="1">
    <source>
        <dbReference type="ARBA" id="ARBA00022448"/>
    </source>
</evidence>
<dbReference type="SUPFAM" id="SSF52540">
    <property type="entry name" value="P-loop containing nucleoside triphosphate hydrolases"/>
    <property type="match status" value="1"/>
</dbReference>
<sequence length="292" mass="33443">MGEILKCTNLEKSYGKTKALRNIDFALEENTIYGLLGRNGAGKTTLLNIISGSIFQDSGEVEIAGKKINRTQGIEDLCYVKEKTLFFNHVKVMDLLEIASSFHKTWDWDFAKELLKMFELNPEKKFRQLSRGMESLVGIIIGLASRAPLTIFDEPVLGLDVFMREKFYSIILEDYSNCPRTILMSTHLVNEITKVIEKFYIIDSGEILLHEEMDDFRSKSYYVTGNKKAVESFIEGKNVLQCESQGNIMIAALFDTMNDQERLHAKRLDLSVDGMPLQKFFTYFVDGRNHIE</sequence>
<feature type="domain" description="ABC transporter" evidence="4">
    <location>
        <begin position="5"/>
        <end position="229"/>
    </location>
</feature>
<dbReference type="GO" id="GO:0005524">
    <property type="term" value="F:ATP binding"/>
    <property type="evidence" value="ECO:0007669"/>
    <property type="project" value="UniProtKB-KW"/>
</dbReference>
<keyword evidence="1" id="KW-0813">Transport</keyword>
<keyword evidence="2" id="KW-0547">Nucleotide-binding</keyword>
<evidence type="ECO:0000256" key="3">
    <source>
        <dbReference type="ARBA" id="ARBA00022840"/>
    </source>
</evidence>
<evidence type="ECO:0000256" key="2">
    <source>
        <dbReference type="ARBA" id="ARBA00022741"/>
    </source>
</evidence>
<protein>
    <submittedName>
        <fullName evidence="5">ABC-2 type transport system ATP-binding protein</fullName>
    </submittedName>
</protein>
<proteinExistence type="predicted"/>
<evidence type="ECO:0000259" key="4">
    <source>
        <dbReference type="PROSITE" id="PS50893"/>
    </source>
</evidence>
<dbReference type="Proteomes" id="UP001223586">
    <property type="component" value="Unassembled WGS sequence"/>
</dbReference>
<dbReference type="InterPro" id="IPR027417">
    <property type="entry name" value="P-loop_NTPase"/>
</dbReference>
<name>A0ABT9WPU2_9BACI</name>
<keyword evidence="3 5" id="KW-0067">ATP-binding</keyword>
<dbReference type="PANTHER" id="PTHR42939:SF1">
    <property type="entry name" value="ABC TRANSPORTER ATP-BINDING PROTEIN ALBC-RELATED"/>
    <property type="match status" value="1"/>
</dbReference>
<dbReference type="PROSITE" id="PS50893">
    <property type="entry name" value="ABC_TRANSPORTER_2"/>
    <property type="match status" value="1"/>
</dbReference>